<evidence type="ECO:0000256" key="14">
    <source>
        <dbReference type="ARBA" id="ARBA00023065"/>
    </source>
</evidence>
<keyword evidence="14" id="KW-0406">Ion transport</keyword>
<keyword evidence="16" id="KW-0739">Sodium transport</keyword>
<keyword evidence="11" id="KW-0630">Potassium</keyword>
<protein>
    <submittedName>
        <fullName evidence="21 22">Sodium/potassium/calcium exchanger 1-like</fullName>
    </submittedName>
</protein>
<keyword evidence="5" id="KW-0633">Potassium transport</keyword>
<dbReference type="Proteomes" id="UP000694844">
    <property type="component" value="Chromosome 4"/>
</dbReference>
<evidence type="ECO:0000256" key="5">
    <source>
        <dbReference type="ARBA" id="ARBA00022538"/>
    </source>
</evidence>
<organism evidence="20 21">
    <name type="scientific">Crassostrea virginica</name>
    <name type="common">Eastern oyster</name>
    <dbReference type="NCBI Taxonomy" id="6565"/>
    <lineage>
        <taxon>Eukaryota</taxon>
        <taxon>Metazoa</taxon>
        <taxon>Spiralia</taxon>
        <taxon>Lophotrochozoa</taxon>
        <taxon>Mollusca</taxon>
        <taxon>Bivalvia</taxon>
        <taxon>Autobranchia</taxon>
        <taxon>Pteriomorphia</taxon>
        <taxon>Ostreida</taxon>
        <taxon>Ostreoidea</taxon>
        <taxon>Ostreidae</taxon>
        <taxon>Crassostrea</taxon>
    </lineage>
</organism>
<keyword evidence="9" id="KW-0106">Calcium</keyword>
<dbReference type="RefSeq" id="XP_022330954.1">
    <property type="nucleotide sequence ID" value="XM_022475246.1"/>
</dbReference>
<keyword evidence="7 18" id="KW-0812">Transmembrane</keyword>
<accession>A0A8B8DTI5</accession>
<keyword evidence="10" id="KW-0769">Symport</keyword>
<evidence type="ECO:0000256" key="17">
    <source>
        <dbReference type="SAM" id="MobiDB-lite"/>
    </source>
</evidence>
<evidence type="ECO:0000256" key="10">
    <source>
        <dbReference type="ARBA" id="ARBA00022847"/>
    </source>
</evidence>
<evidence type="ECO:0000256" key="1">
    <source>
        <dbReference type="ARBA" id="ARBA00004141"/>
    </source>
</evidence>
<feature type="compositionally biased region" description="Polar residues" evidence="17">
    <location>
        <begin position="356"/>
        <end position="365"/>
    </location>
</feature>
<comment type="similarity">
    <text evidence="2">Belongs to the Ca(2+):cation antiporter (CaCA) (TC 2.A.19) family. SLC24A subfamily.</text>
</comment>
<evidence type="ECO:0000313" key="24">
    <source>
        <dbReference type="RefSeq" id="XP_022330956.1"/>
    </source>
</evidence>
<evidence type="ECO:0000313" key="20">
    <source>
        <dbReference type="Proteomes" id="UP000694844"/>
    </source>
</evidence>
<dbReference type="RefSeq" id="XP_022330956.1">
    <property type="nucleotide sequence ID" value="XM_022475248.1"/>
</dbReference>
<comment type="subcellular location">
    <subcellularLocation>
        <location evidence="1">Membrane</location>
        <topology evidence="1">Multi-pass membrane protein</topology>
    </subcellularLocation>
</comment>
<dbReference type="RefSeq" id="XP_022330959.1">
    <property type="nucleotide sequence ID" value="XM_022475251.1"/>
</dbReference>
<feature type="region of interest" description="Disordered" evidence="17">
    <location>
        <begin position="335"/>
        <end position="404"/>
    </location>
</feature>
<dbReference type="GeneID" id="111129121"/>
<name>A0A8B8DTI5_CRAVI</name>
<feature type="transmembrane region" description="Helical" evidence="18">
    <location>
        <begin position="514"/>
        <end position="533"/>
    </location>
</feature>
<feature type="transmembrane region" description="Helical" evidence="18">
    <location>
        <begin position="483"/>
        <end position="502"/>
    </location>
</feature>
<feature type="transmembrane region" description="Helical" evidence="18">
    <location>
        <begin position="444"/>
        <end position="463"/>
    </location>
</feature>
<feature type="transmembrane region" description="Helical" evidence="18">
    <location>
        <begin position="163"/>
        <end position="184"/>
    </location>
</feature>
<dbReference type="GO" id="GO:0015293">
    <property type="term" value="F:symporter activity"/>
    <property type="evidence" value="ECO:0007669"/>
    <property type="project" value="UniProtKB-KW"/>
</dbReference>
<keyword evidence="3" id="KW-0813">Transport</keyword>
<feature type="domain" description="Sodium/calcium exchanger membrane region" evidence="19">
    <location>
        <begin position="445"/>
        <end position="592"/>
    </location>
</feature>
<dbReference type="RefSeq" id="XP_022330958.1">
    <property type="nucleotide sequence ID" value="XM_022475250.1"/>
</dbReference>
<dbReference type="InterPro" id="IPR044880">
    <property type="entry name" value="NCX_ion-bd_dom_sf"/>
</dbReference>
<feature type="compositionally biased region" description="Polar residues" evidence="17">
    <location>
        <begin position="378"/>
        <end position="390"/>
    </location>
</feature>
<dbReference type="AlphaFoldDB" id="A0A8B8DTI5"/>
<proteinExistence type="inferred from homology"/>
<evidence type="ECO:0000256" key="13">
    <source>
        <dbReference type="ARBA" id="ARBA00023053"/>
    </source>
</evidence>
<evidence type="ECO:0000256" key="8">
    <source>
        <dbReference type="ARBA" id="ARBA00022729"/>
    </source>
</evidence>
<keyword evidence="8" id="KW-0732">Signal</keyword>
<evidence type="ECO:0000313" key="22">
    <source>
        <dbReference type="RefSeq" id="XP_022330954.1"/>
    </source>
</evidence>
<evidence type="ECO:0000256" key="16">
    <source>
        <dbReference type="ARBA" id="ARBA00023201"/>
    </source>
</evidence>
<sequence>MNLDVIMKRRTRKLRLCILVSGLLSCYVGSFLVYNRDVIFNTAGAGDLHLEGLELNSHSGLRHLLSTDTNSTSDEALYPPDAFTEEQLKHGAVILHVLGMIYMFIALAIVCDEFFVPSLGVIIHRFGISEDVAGATFMAAGGSAPEFFTSLIGVFLAKSNVGVGTIVGSAVFNILFVIGMCALVSKDVLKLTWWPLFRDVTFYSIDLILLIVFFITDTKIYWYEALVLFLMYIFYVVFMKFNHRIERWVKSKLPKKTKVGSSSQIVEKPERVLSVPILHSGGNHFRPGILELIIHHIDPLHKDSKPHNKAMHLHAIATLKVIIGTTHTDDPNGIHVDKDNNTIQANGKEPVANGKTIDQNGTGNTDGDKVVLTVDGTAKQSTETASGSGDNSEEVQQLEEEEEPLDLSWPSGWRSRISYILLAPLIFPLWITLPDVRRQEKKKWFWCTFFGSIVWIAIFSYLLNWWTNTAGTTIGLTDEIMGLTILAAGTSIPDLITSVIVAKKGFGDMAVSSSVGSNIFDITVGLPIPWLLYAAIFQEPISVNSAGMVCSIFLLFIMLIAVIIVIAASKWQMNKILGIVMLFLYLVFEVLSVLLALKEIVCPVEV</sequence>
<evidence type="ECO:0000256" key="15">
    <source>
        <dbReference type="ARBA" id="ARBA00023136"/>
    </source>
</evidence>
<dbReference type="PANTHER" id="PTHR10846:SF72">
    <property type="entry name" value="SODIUM_POTASSIUM_CALCIUM EXCHANGER NCKX30C"/>
    <property type="match status" value="1"/>
</dbReference>
<evidence type="ECO:0000256" key="9">
    <source>
        <dbReference type="ARBA" id="ARBA00022837"/>
    </source>
</evidence>
<feature type="transmembrane region" description="Helical" evidence="18">
    <location>
        <begin position="132"/>
        <end position="157"/>
    </location>
</feature>
<reference evidence="21 22" key="1">
    <citation type="submission" date="2025-04" db="UniProtKB">
        <authorList>
            <consortium name="RefSeq"/>
        </authorList>
    </citation>
    <scope>IDENTIFICATION</scope>
    <source>
        <tissue evidence="21 22">Whole sample</tissue>
    </source>
</reference>
<evidence type="ECO:0000256" key="2">
    <source>
        <dbReference type="ARBA" id="ARBA00005364"/>
    </source>
</evidence>
<feature type="transmembrane region" description="Helical" evidence="18">
    <location>
        <begin position="221"/>
        <end position="238"/>
    </location>
</feature>
<dbReference type="RefSeq" id="XP_022330953.1">
    <property type="nucleotide sequence ID" value="XM_022475245.1"/>
</dbReference>
<dbReference type="GO" id="GO:0005886">
    <property type="term" value="C:plasma membrane"/>
    <property type="evidence" value="ECO:0007669"/>
    <property type="project" value="TreeGrafter"/>
</dbReference>
<evidence type="ECO:0000313" key="26">
    <source>
        <dbReference type="RefSeq" id="XP_022330958.1"/>
    </source>
</evidence>
<dbReference type="GO" id="GO:0005262">
    <property type="term" value="F:calcium channel activity"/>
    <property type="evidence" value="ECO:0007669"/>
    <property type="project" value="TreeGrafter"/>
</dbReference>
<dbReference type="GO" id="GO:0008273">
    <property type="term" value="F:calcium, potassium:sodium antiporter activity"/>
    <property type="evidence" value="ECO:0007669"/>
    <property type="project" value="TreeGrafter"/>
</dbReference>
<evidence type="ECO:0000256" key="7">
    <source>
        <dbReference type="ARBA" id="ARBA00022692"/>
    </source>
</evidence>
<keyword evidence="6" id="KW-0109">Calcium transport</keyword>
<keyword evidence="13" id="KW-0915">Sodium</keyword>
<dbReference type="InterPro" id="IPR004481">
    <property type="entry name" value="K/Na/Ca-exchanger"/>
</dbReference>
<dbReference type="FunFam" id="1.20.1420.30:FF:000009">
    <property type="entry name" value="sodium/potassium/calcium exchanger 5 isoform X2"/>
    <property type="match status" value="1"/>
</dbReference>
<dbReference type="Pfam" id="PF01699">
    <property type="entry name" value="Na_Ca_ex"/>
    <property type="match status" value="2"/>
</dbReference>
<evidence type="ECO:0000256" key="4">
    <source>
        <dbReference type="ARBA" id="ARBA00022449"/>
    </source>
</evidence>
<keyword evidence="15 18" id="KW-0472">Membrane</keyword>
<dbReference type="NCBIfam" id="TIGR00367">
    <property type="entry name" value="calcium/sodium antiporter"/>
    <property type="match status" value="1"/>
</dbReference>
<dbReference type="Gene3D" id="1.20.1420.30">
    <property type="entry name" value="NCX, central ion-binding region"/>
    <property type="match status" value="2"/>
</dbReference>
<feature type="transmembrane region" description="Helical" evidence="18">
    <location>
        <begin position="576"/>
        <end position="597"/>
    </location>
</feature>
<dbReference type="FunFam" id="1.20.1420.30:FF:000004">
    <property type="entry name" value="Sodium/potassium/calcium exchanger 2 isoform 1"/>
    <property type="match status" value="1"/>
</dbReference>
<evidence type="ECO:0000256" key="3">
    <source>
        <dbReference type="ARBA" id="ARBA00022448"/>
    </source>
</evidence>
<gene>
    <name evidence="21 22 23 24 25 26 27" type="primary">LOC111129121</name>
</gene>
<evidence type="ECO:0000256" key="12">
    <source>
        <dbReference type="ARBA" id="ARBA00022989"/>
    </source>
</evidence>
<dbReference type="InterPro" id="IPR004837">
    <property type="entry name" value="NaCa_Exmemb"/>
</dbReference>
<keyword evidence="4" id="KW-0050">Antiport</keyword>
<dbReference type="PANTHER" id="PTHR10846">
    <property type="entry name" value="SODIUM/POTASSIUM/CALCIUM EXCHANGER"/>
    <property type="match status" value="1"/>
</dbReference>
<feature type="transmembrane region" description="Helical" evidence="18">
    <location>
        <begin position="93"/>
        <end position="111"/>
    </location>
</feature>
<evidence type="ECO:0000259" key="19">
    <source>
        <dbReference type="Pfam" id="PF01699"/>
    </source>
</evidence>
<feature type="transmembrane region" description="Helical" evidence="18">
    <location>
        <begin position="545"/>
        <end position="569"/>
    </location>
</feature>
<dbReference type="OrthoDB" id="2127281at2759"/>
<feature type="transmembrane region" description="Helical" evidence="18">
    <location>
        <begin position="196"/>
        <end position="215"/>
    </location>
</feature>
<feature type="compositionally biased region" description="Acidic residues" evidence="17">
    <location>
        <begin position="391"/>
        <end position="404"/>
    </location>
</feature>
<evidence type="ECO:0000313" key="27">
    <source>
        <dbReference type="RefSeq" id="XP_022330959.1"/>
    </source>
</evidence>
<dbReference type="GO" id="GO:0006874">
    <property type="term" value="P:intracellular calcium ion homeostasis"/>
    <property type="evidence" value="ECO:0007669"/>
    <property type="project" value="TreeGrafter"/>
</dbReference>
<dbReference type="KEGG" id="cvn:111129121"/>
<evidence type="ECO:0000313" key="23">
    <source>
        <dbReference type="RefSeq" id="XP_022330955.1"/>
    </source>
</evidence>
<evidence type="ECO:0000256" key="11">
    <source>
        <dbReference type="ARBA" id="ARBA00022958"/>
    </source>
</evidence>
<evidence type="ECO:0000313" key="25">
    <source>
        <dbReference type="RefSeq" id="XP_022330957.1"/>
    </source>
</evidence>
<dbReference type="RefSeq" id="XP_022330957.1">
    <property type="nucleotide sequence ID" value="XM_022475249.1"/>
</dbReference>
<evidence type="ECO:0000256" key="6">
    <source>
        <dbReference type="ARBA" id="ARBA00022568"/>
    </source>
</evidence>
<evidence type="ECO:0000313" key="21">
    <source>
        <dbReference type="RefSeq" id="XP_022330953.1"/>
    </source>
</evidence>
<feature type="transmembrane region" description="Helical" evidence="18">
    <location>
        <begin position="16"/>
        <end position="34"/>
    </location>
</feature>
<dbReference type="RefSeq" id="XP_022330955.1">
    <property type="nucleotide sequence ID" value="XM_022475247.1"/>
</dbReference>
<feature type="domain" description="Sodium/calcium exchanger membrane region" evidence="19">
    <location>
        <begin position="97"/>
        <end position="239"/>
    </location>
</feature>
<evidence type="ECO:0000256" key="18">
    <source>
        <dbReference type="SAM" id="Phobius"/>
    </source>
</evidence>
<keyword evidence="20" id="KW-1185">Reference proteome</keyword>
<keyword evidence="12 18" id="KW-1133">Transmembrane helix</keyword>